<protein>
    <recommendedName>
        <fullName evidence="1">DUF936 domain-containing protein</fullName>
    </recommendedName>
</protein>
<feature type="domain" description="DUF936" evidence="1">
    <location>
        <begin position="1"/>
        <end position="99"/>
    </location>
</feature>
<gene>
    <name evidence="2" type="ORF">Ahy_B06g085863</name>
</gene>
<dbReference type="STRING" id="3818.A0A444YVV9"/>
<keyword evidence="3" id="KW-1185">Reference proteome</keyword>
<name>A0A444YVV9_ARAHY</name>
<comment type="caution">
    <text evidence="2">The sequence shown here is derived from an EMBL/GenBank/DDBJ whole genome shotgun (WGS) entry which is preliminary data.</text>
</comment>
<dbReference type="InterPro" id="IPR048297">
    <property type="entry name" value="DUF936_dom_pln"/>
</dbReference>
<dbReference type="PANTHER" id="PTHR31928">
    <property type="entry name" value="EXPRESSED PROTEIN"/>
    <property type="match status" value="1"/>
</dbReference>
<dbReference type="PANTHER" id="PTHR31928:SF6">
    <property type="entry name" value="DUF936 DOMAIN-CONTAINING PROTEIN"/>
    <property type="match status" value="1"/>
</dbReference>
<evidence type="ECO:0000313" key="3">
    <source>
        <dbReference type="Proteomes" id="UP000289738"/>
    </source>
</evidence>
<dbReference type="Proteomes" id="UP000289738">
    <property type="component" value="Chromosome B06"/>
</dbReference>
<accession>A0A444YVV9</accession>
<organism evidence="2 3">
    <name type="scientific">Arachis hypogaea</name>
    <name type="common">Peanut</name>
    <dbReference type="NCBI Taxonomy" id="3818"/>
    <lineage>
        <taxon>Eukaryota</taxon>
        <taxon>Viridiplantae</taxon>
        <taxon>Streptophyta</taxon>
        <taxon>Embryophyta</taxon>
        <taxon>Tracheophyta</taxon>
        <taxon>Spermatophyta</taxon>
        <taxon>Magnoliopsida</taxon>
        <taxon>eudicotyledons</taxon>
        <taxon>Gunneridae</taxon>
        <taxon>Pentapetalae</taxon>
        <taxon>rosids</taxon>
        <taxon>fabids</taxon>
        <taxon>Fabales</taxon>
        <taxon>Fabaceae</taxon>
        <taxon>Papilionoideae</taxon>
        <taxon>50 kb inversion clade</taxon>
        <taxon>dalbergioids sensu lato</taxon>
        <taxon>Dalbergieae</taxon>
        <taxon>Pterocarpus clade</taxon>
        <taxon>Arachis</taxon>
    </lineage>
</organism>
<sequence>MKTGEKPTSEYRSSLLQITDIDLAKLSDSSHSKHGFYIKLSDSSHSIYAALLSDQHDFVLSNKMQLSQFIYVDRLKSGSPVFIVRDAKPLLGRHPLVESGLVVVVVVVVIVDTEGGRHEGGYNRNGGGGGGYGENNVRRKRIWEKRKKMKTFM</sequence>
<dbReference type="EMBL" id="SDMP01000016">
    <property type="protein sequence ID" value="RYR06062.1"/>
    <property type="molecule type" value="Genomic_DNA"/>
</dbReference>
<dbReference type="AlphaFoldDB" id="A0A444YVV9"/>
<evidence type="ECO:0000259" key="1">
    <source>
        <dbReference type="Pfam" id="PF06075"/>
    </source>
</evidence>
<dbReference type="Pfam" id="PF06075">
    <property type="entry name" value="DUF936"/>
    <property type="match status" value="1"/>
</dbReference>
<dbReference type="InterPro" id="IPR010341">
    <property type="entry name" value="DUF936_pln"/>
</dbReference>
<proteinExistence type="predicted"/>
<reference evidence="2 3" key="1">
    <citation type="submission" date="2019-01" db="EMBL/GenBank/DDBJ databases">
        <title>Sequencing of cultivated peanut Arachis hypogaea provides insights into genome evolution and oil improvement.</title>
        <authorList>
            <person name="Chen X."/>
        </authorList>
    </citation>
    <scope>NUCLEOTIDE SEQUENCE [LARGE SCALE GENOMIC DNA]</scope>
    <source>
        <strain evidence="3">cv. Fuhuasheng</strain>
        <tissue evidence="2">Leaves</tissue>
    </source>
</reference>
<evidence type="ECO:0000313" key="2">
    <source>
        <dbReference type="EMBL" id="RYR06062.1"/>
    </source>
</evidence>